<keyword evidence="1" id="KW-0472">Membrane</keyword>
<accession>A0A5C7T2I4</accession>
<dbReference type="EMBL" id="SSFD01000049">
    <property type="protein sequence ID" value="TXH90079.1"/>
    <property type="molecule type" value="Genomic_DNA"/>
</dbReference>
<dbReference type="RefSeq" id="WP_346765720.1">
    <property type="nucleotide sequence ID" value="NZ_SSFD01000049.1"/>
</dbReference>
<keyword evidence="1" id="KW-1133">Transmembrane helix</keyword>
<reference evidence="2 3" key="1">
    <citation type="submission" date="2018-09" db="EMBL/GenBank/DDBJ databases">
        <title>Metagenome Assembled Genomes from an Advanced Water Purification Facility.</title>
        <authorList>
            <person name="Stamps B.W."/>
            <person name="Spear J.R."/>
        </authorList>
    </citation>
    <scope>NUCLEOTIDE SEQUENCE [LARGE SCALE GENOMIC DNA]</scope>
    <source>
        <strain evidence="2">Bin_27_1</strain>
    </source>
</reference>
<dbReference type="AlphaFoldDB" id="A0A5C7T2I4"/>
<feature type="transmembrane region" description="Helical" evidence="1">
    <location>
        <begin position="325"/>
        <end position="345"/>
    </location>
</feature>
<dbReference type="Pfam" id="PF05940">
    <property type="entry name" value="NnrS"/>
    <property type="match status" value="1"/>
</dbReference>
<dbReference type="InterPro" id="IPR010266">
    <property type="entry name" value="NnrS"/>
</dbReference>
<evidence type="ECO:0000256" key="1">
    <source>
        <dbReference type="SAM" id="Phobius"/>
    </source>
</evidence>
<feature type="transmembrane region" description="Helical" evidence="1">
    <location>
        <begin position="47"/>
        <end position="65"/>
    </location>
</feature>
<evidence type="ECO:0000313" key="3">
    <source>
        <dbReference type="Proteomes" id="UP000321192"/>
    </source>
</evidence>
<name>A0A5C7T2I4_THASP</name>
<comment type="caution">
    <text evidence="2">The sequence shown here is derived from an EMBL/GenBank/DDBJ whole genome shotgun (WGS) entry which is preliminary data.</text>
</comment>
<sequence length="434" mass="46103">MCGFRPFFLLTALHAVLVLLAWGGFLGFGLALPAVAGGPFVWHAHELMFGFGLAAVAGFVLTAVPEFTATPAFAPRVVLRLVLLWLAARAAFWLSGGLAAVAESWLGGEEGQAVARWIGHLPAALLEIGFACALLAAVAPRLWRDPERRHLGFQWGLAAMAMAVAGFHLAVLRGEYPMRWVLAGLGVMMTLVVVAMSRISMRVMNDALDAARARRLPAHTLRRDEEAELELPSYRARPPRRNLAIAAIAVHTVAEYLLPGSPITGWLGLGAAAAVFNLLNDWHVGRALFTRWAFLLYAVYWLLALGYLLLGLARLGAPLAPSAGTHLLAIGAMGLSILAVLCIAGRTHAGYPLDERPWVGAAAVSIVLAALLRAAAGLPDMPASALQLLATLAWITAFALAAWRLGVLFVAARVDGGAGCEEYHAPWAAEAVPP</sequence>
<proteinExistence type="predicted"/>
<feature type="transmembrane region" description="Helical" evidence="1">
    <location>
        <begin position="121"/>
        <end position="139"/>
    </location>
</feature>
<feature type="transmembrane region" description="Helical" evidence="1">
    <location>
        <begin position="264"/>
        <end position="280"/>
    </location>
</feature>
<evidence type="ECO:0000313" key="2">
    <source>
        <dbReference type="EMBL" id="TXH90079.1"/>
    </source>
</evidence>
<feature type="transmembrane region" description="Helical" evidence="1">
    <location>
        <begin position="242"/>
        <end position="258"/>
    </location>
</feature>
<gene>
    <name evidence="2" type="ORF">E6Q80_03550</name>
</gene>
<feature type="transmembrane region" description="Helical" evidence="1">
    <location>
        <begin position="178"/>
        <end position="196"/>
    </location>
</feature>
<feature type="transmembrane region" description="Helical" evidence="1">
    <location>
        <begin position="292"/>
        <end position="313"/>
    </location>
</feature>
<protein>
    <submittedName>
        <fullName evidence="2">NnrS family protein</fullName>
    </submittedName>
</protein>
<keyword evidence="1" id="KW-0812">Transmembrane</keyword>
<feature type="transmembrane region" description="Helical" evidence="1">
    <location>
        <begin position="357"/>
        <end position="378"/>
    </location>
</feature>
<dbReference type="Proteomes" id="UP000321192">
    <property type="component" value="Unassembled WGS sequence"/>
</dbReference>
<feature type="transmembrane region" description="Helical" evidence="1">
    <location>
        <begin position="77"/>
        <end position="101"/>
    </location>
</feature>
<feature type="transmembrane region" description="Helical" evidence="1">
    <location>
        <begin position="384"/>
        <end position="403"/>
    </location>
</feature>
<organism evidence="2 3">
    <name type="scientific">Thauera aminoaromatica</name>
    <dbReference type="NCBI Taxonomy" id="164330"/>
    <lineage>
        <taxon>Bacteria</taxon>
        <taxon>Pseudomonadati</taxon>
        <taxon>Pseudomonadota</taxon>
        <taxon>Betaproteobacteria</taxon>
        <taxon>Rhodocyclales</taxon>
        <taxon>Zoogloeaceae</taxon>
        <taxon>Thauera</taxon>
    </lineage>
</organism>
<feature type="transmembrane region" description="Helical" evidence="1">
    <location>
        <begin position="151"/>
        <end position="172"/>
    </location>
</feature>